<evidence type="ECO:0000313" key="5">
    <source>
        <dbReference type="Proteomes" id="UP000824056"/>
    </source>
</evidence>
<dbReference type="SUPFAM" id="SSF56784">
    <property type="entry name" value="HAD-like"/>
    <property type="match status" value="1"/>
</dbReference>
<dbReference type="SFLD" id="SFLDG01129">
    <property type="entry name" value="C1.5:_HAD__Beta-PGM__Phosphata"/>
    <property type="match status" value="1"/>
</dbReference>
<evidence type="ECO:0000256" key="3">
    <source>
        <dbReference type="ARBA" id="ARBA00022842"/>
    </source>
</evidence>
<comment type="cofactor">
    <cofactor evidence="1">
        <name>Mg(2+)</name>
        <dbReference type="ChEBI" id="CHEBI:18420"/>
    </cofactor>
</comment>
<dbReference type="NCBIfam" id="TIGR01509">
    <property type="entry name" value="HAD-SF-IA-v3"/>
    <property type="match status" value="1"/>
</dbReference>
<name>A0A9D2FS59_9FIRM</name>
<reference evidence="4" key="2">
    <citation type="submission" date="2021-04" db="EMBL/GenBank/DDBJ databases">
        <authorList>
            <person name="Gilroy R."/>
        </authorList>
    </citation>
    <scope>NUCLEOTIDE SEQUENCE</scope>
    <source>
        <strain evidence="4">1068</strain>
    </source>
</reference>
<accession>A0A9D2FS59</accession>
<proteinExistence type="predicted"/>
<comment type="caution">
    <text evidence="4">The sequence shown here is derived from an EMBL/GenBank/DDBJ whole genome shotgun (WGS) entry which is preliminary data.</text>
</comment>
<keyword evidence="3" id="KW-0460">Magnesium</keyword>
<dbReference type="GO" id="GO:0016787">
    <property type="term" value="F:hydrolase activity"/>
    <property type="evidence" value="ECO:0007669"/>
    <property type="project" value="UniProtKB-KW"/>
</dbReference>
<dbReference type="InterPro" id="IPR051400">
    <property type="entry name" value="HAD-like_hydrolase"/>
</dbReference>
<dbReference type="Gene3D" id="3.40.50.1000">
    <property type="entry name" value="HAD superfamily/HAD-like"/>
    <property type="match status" value="1"/>
</dbReference>
<gene>
    <name evidence="4" type="ORF">H9809_07190</name>
</gene>
<dbReference type="EMBL" id="DXBG01000171">
    <property type="protein sequence ID" value="HIZ65667.1"/>
    <property type="molecule type" value="Genomic_DNA"/>
</dbReference>
<dbReference type="NCBIfam" id="TIGR01549">
    <property type="entry name" value="HAD-SF-IA-v1"/>
    <property type="match status" value="1"/>
</dbReference>
<dbReference type="SFLD" id="SFLDS00003">
    <property type="entry name" value="Haloacid_Dehalogenase"/>
    <property type="match status" value="1"/>
</dbReference>
<dbReference type="Gene3D" id="1.10.150.240">
    <property type="entry name" value="Putative phosphatase, domain 2"/>
    <property type="match status" value="1"/>
</dbReference>
<reference evidence="4" key="1">
    <citation type="journal article" date="2021" name="PeerJ">
        <title>Extensive microbial diversity within the chicken gut microbiome revealed by metagenomics and culture.</title>
        <authorList>
            <person name="Gilroy R."/>
            <person name="Ravi A."/>
            <person name="Getino M."/>
            <person name="Pursley I."/>
            <person name="Horton D.L."/>
            <person name="Alikhan N.F."/>
            <person name="Baker D."/>
            <person name="Gharbi K."/>
            <person name="Hall N."/>
            <person name="Watson M."/>
            <person name="Adriaenssens E.M."/>
            <person name="Foster-Nyarko E."/>
            <person name="Jarju S."/>
            <person name="Secka A."/>
            <person name="Antonio M."/>
            <person name="Oren A."/>
            <person name="Chaudhuri R.R."/>
            <person name="La Ragione R."/>
            <person name="Hildebrand F."/>
            <person name="Pallen M.J."/>
        </authorList>
    </citation>
    <scope>NUCLEOTIDE SEQUENCE</scope>
    <source>
        <strain evidence="4">1068</strain>
    </source>
</reference>
<dbReference type="InterPro" id="IPR023198">
    <property type="entry name" value="PGP-like_dom2"/>
</dbReference>
<dbReference type="PANTHER" id="PTHR46470:SF4">
    <property type="entry name" value="5-AMINO-6-(5-PHOSPHO-D-RIBITYLAMINO)URACIL PHOSPHATASE YIGB"/>
    <property type="match status" value="1"/>
</dbReference>
<protein>
    <submittedName>
        <fullName evidence="4">HAD family hydrolase</fullName>
    </submittedName>
</protein>
<dbReference type="Pfam" id="PF00702">
    <property type="entry name" value="Hydrolase"/>
    <property type="match status" value="1"/>
</dbReference>
<dbReference type="PANTHER" id="PTHR46470">
    <property type="entry name" value="N-ACYLNEURAMINATE-9-PHOSPHATASE"/>
    <property type="match status" value="1"/>
</dbReference>
<dbReference type="InterPro" id="IPR006439">
    <property type="entry name" value="HAD-SF_hydro_IA"/>
</dbReference>
<keyword evidence="2 4" id="KW-0378">Hydrolase</keyword>
<dbReference type="Proteomes" id="UP000824056">
    <property type="component" value="Unassembled WGS sequence"/>
</dbReference>
<dbReference type="InterPro" id="IPR023214">
    <property type="entry name" value="HAD_sf"/>
</dbReference>
<evidence type="ECO:0000256" key="1">
    <source>
        <dbReference type="ARBA" id="ARBA00001946"/>
    </source>
</evidence>
<evidence type="ECO:0000256" key="2">
    <source>
        <dbReference type="ARBA" id="ARBA00022801"/>
    </source>
</evidence>
<dbReference type="InterPro" id="IPR036412">
    <property type="entry name" value="HAD-like_sf"/>
</dbReference>
<organism evidence="4 5">
    <name type="scientific">Candidatus Blautia pullicola</name>
    <dbReference type="NCBI Taxonomy" id="2838498"/>
    <lineage>
        <taxon>Bacteria</taxon>
        <taxon>Bacillati</taxon>
        <taxon>Bacillota</taxon>
        <taxon>Clostridia</taxon>
        <taxon>Lachnospirales</taxon>
        <taxon>Lachnospiraceae</taxon>
        <taxon>Blautia</taxon>
    </lineage>
</organism>
<evidence type="ECO:0000313" key="4">
    <source>
        <dbReference type="EMBL" id="HIZ65667.1"/>
    </source>
</evidence>
<sequence length="224" mass="25912">MLKAVFMDFYGTAAQENSPISLQVIKDIYKNSIAESPEQVVGYWWKNYRKRLEQANGENFKTQREVALETFYCLAEEFQCKKNPRQLLERMEEHWCTSPVYEDVVPFLQEVSLPVYFVTNSDDRYVLAEIEKYQLKPAGIITSEQARYSKPRKEIFLYALEKTGNKPEEVVHIGDSLESDVKCPAQAGIRSIWLNREGKPVPEGVNSAGNLWEALKCVRNMEKD</sequence>
<dbReference type="AlphaFoldDB" id="A0A9D2FS59"/>
<dbReference type="GO" id="GO:0044281">
    <property type="term" value="P:small molecule metabolic process"/>
    <property type="evidence" value="ECO:0007669"/>
    <property type="project" value="UniProtKB-ARBA"/>
</dbReference>